<reference evidence="2 3" key="1">
    <citation type="submission" date="2018-11" db="EMBL/GenBank/DDBJ databases">
        <title>Schleiferia aggregans sp. nov., a moderately thermophilic heterotrophic bacterium isolated from microbial mats at a terrestrial hot spring.</title>
        <authorList>
            <person name="Iino T."/>
            <person name="Ohkuma M."/>
            <person name="Haruta S."/>
        </authorList>
    </citation>
    <scope>NUCLEOTIDE SEQUENCE [LARGE SCALE GENOMIC DNA]</scope>
    <source>
        <strain evidence="2 3">LA</strain>
    </source>
</reference>
<evidence type="ECO:0008006" key="4">
    <source>
        <dbReference type="Google" id="ProtNLM"/>
    </source>
</evidence>
<dbReference type="EMBL" id="BHZE01000014">
    <property type="protein sequence ID" value="GCD77973.1"/>
    <property type="molecule type" value="Genomic_DNA"/>
</dbReference>
<comment type="caution">
    <text evidence="2">The sequence shown here is derived from an EMBL/GenBank/DDBJ whole genome shotgun (WGS) entry which is preliminary data.</text>
</comment>
<dbReference type="Proteomes" id="UP000286715">
    <property type="component" value="Unassembled WGS sequence"/>
</dbReference>
<feature type="compositionally biased region" description="Low complexity" evidence="1">
    <location>
        <begin position="1"/>
        <end position="11"/>
    </location>
</feature>
<sequence>MPGNWNSWSNPPTNPAIGGVQVSGGRIQIKTGLGTNIYQTIFSVASSGGDLVGGNYTWLFTSGPLATPYANKWANVAVSMNTVQTYSYNSGPDNTVTLTNGKWYTVNFRNIGYDSTQAIFMETSGEPRTITAVTTSQPLTSVYPGELTVTITLSGTPASDEYFYLRWTTNNFASSNITPFTITGTTGTATFNVLPNQSIAFYVFSSSIGTITGGESSLFYDLRTIHFNNNSGPNYTFTVQPAYRTIATAGILPYTNASTWRGNVIPPSGARIQVEDSVELNASSLPSPLNLDSIELIGNGKIDFSFSSVEFVNDAALVGIASNFITNGTNFTFTGTGRLPANFYMNGEITINGNLILDTNVTIGNSLKIKSGGFVSGYAPIYAYGSWLQYLAPSYSPGLEWSHLGTGIVGTDPGYPFNVIVGNGTDPTTVNFTNLNRAVGNQLIINTASTFNFTNTTVPYDFVINGSGINVHGTLNMNNSNRKIVSKGLLQISGVVNLSTVIGGDIEFLGVGGGIHKSAGGTLNTNNRAIFFTNNTSGTQTFQGSDFTLDYVIIDNATIGVQFGTGTENITIRKNGFISTANNSKIVVHGTLTLEADATEYAKLVICSNCTLSGTGTITRQAFFPAGAANTNPLSSDFNDGKNGRWFSIGFPMPGVAMSQFDGGSPAFFSAASPLPIARWNPNTGDYVYPTSITTETFLPNQGYVIYMGENQHGIITRNLTTQNLVNISMSPANPSPSISLGYTNTPTFTNIIGSHTDGWNLIVNPYLAPLNLQTTSVSSAVGTAYIYNPTTGNFTTYNFTDPTPFTIAPMQAFWVRATSTGGNVTVVPANQSTSVNPAQAKPQISIDHAWLKLSRADGSTDELRIYFRSEATDGYENTYDSEKLKGDPTRISFYTIAGNKPLAVDSRSLITGSKQIPLHVYCGKPSVMTIELEALGLPNGYHAWLEDHVTNQFVKIEDGPYSFYQPTTGSHHRFTLHLAENLIGVDEGALNKASQIWASGETLHIVMSPTAARGEFFLVDMTGKRVFEKKFTASAGQHLTFDLSMLRQGVYVVRANIEGTETTLKFVR</sequence>
<organism evidence="2 3">
    <name type="scientific">Thermaurantimonas aggregans</name>
    <dbReference type="NCBI Taxonomy" id="2173829"/>
    <lineage>
        <taxon>Bacteria</taxon>
        <taxon>Pseudomonadati</taxon>
        <taxon>Bacteroidota</taxon>
        <taxon>Flavobacteriia</taxon>
        <taxon>Flavobacteriales</taxon>
        <taxon>Schleiferiaceae</taxon>
        <taxon>Thermaurantimonas</taxon>
    </lineage>
</organism>
<feature type="region of interest" description="Disordered" evidence="1">
    <location>
        <begin position="1"/>
        <end position="20"/>
    </location>
</feature>
<name>A0A401XLU2_9FLAO</name>
<evidence type="ECO:0000313" key="3">
    <source>
        <dbReference type="Proteomes" id="UP000286715"/>
    </source>
</evidence>
<dbReference type="AlphaFoldDB" id="A0A401XLU2"/>
<accession>A0A401XLU2</accession>
<evidence type="ECO:0000256" key="1">
    <source>
        <dbReference type="SAM" id="MobiDB-lite"/>
    </source>
</evidence>
<proteinExistence type="predicted"/>
<protein>
    <recommendedName>
        <fullName evidence="4">Secretion system C-terminal sorting domain-containing protein</fullName>
    </recommendedName>
</protein>
<gene>
    <name evidence="2" type="ORF">JCM31826_14550</name>
</gene>
<keyword evidence="3" id="KW-1185">Reference proteome</keyword>
<evidence type="ECO:0000313" key="2">
    <source>
        <dbReference type="EMBL" id="GCD77973.1"/>
    </source>
</evidence>